<keyword evidence="1" id="KW-0677">Repeat</keyword>
<evidence type="ECO:0000256" key="1">
    <source>
        <dbReference type="PROSITE-ProRule" id="PRU01251"/>
    </source>
</evidence>
<protein>
    <recommendedName>
        <fullName evidence="2">Clp R domain-containing protein</fullName>
    </recommendedName>
</protein>
<dbReference type="Gene3D" id="1.10.1780.10">
    <property type="entry name" value="Clp, N-terminal domain"/>
    <property type="match status" value="1"/>
</dbReference>
<dbReference type="STRING" id="1797729.A3A60_03690"/>
<feature type="domain" description="Clp R" evidence="2">
    <location>
        <begin position="12"/>
        <end position="159"/>
    </location>
</feature>
<reference evidence="3 4" key="1">
    <citation type="journal article" date="2016" name="Nat. Commun.">
        <title>Thousands of microbial genomes shed light on interconnected biogeochemical processes in an aquifer system.</title>
        <authorList>
            <person name="Anantharaman K."/>
            <person name="Brown C.T."/>
            <person name="Hug L.A."/>
            <person name="Sharon I."/>
            <person name="Castelle C.J."/>
            <person name="Probst A.J."/>
            <person name="Thomas B.C."/>
            <person name="Singh A."/>
            <person name="Wilkins M.J."/>
            <person name="Karaoz U."/>
            <person name="Brodie E.L."/>
            <person name="Williams K.H."/>
            <person name="Hubbard S.S."/>
            <person name="Banfield J.F."/>
        </authorList>
    </citation>
    <scope>NUCLEOTIDE SEQUENCE [LARGE SCALE GENOMIC DNA]</scope>
</reference>
<dbReference type="AlphaFoldDB" id="A0A1F5HVT9"/>
<name>A0A1F5HVT9_9BACT</name>
<dbReference type="EMBL" id="MFBS01000041">
    <property type="protein sequence ID" value="OGE08190.1"/>
    <property type="molecule type" value="Genomic_DNA"/>
</dbReference>
<dbReference type="InterPro" id="IPR036628">
    <property type="entry name" value="Clp_N_dom_sf"/>
</dbReference>
<dbReference type="Proteomes" id="UP000179227">
    <property type="component" value="Unassembled WGS sequence"/>
</dbReference>
<proteinExistence type="predicted"/>
<accession>A0A1F5HVT9</accession>
<organism evidence="3 4">
    <name type="scientific">Candidatus Curtissbacteria bacterium RIFCSPLOWO2_01_FULL_42_26</name>
    <dbReference type="NCBI Taxonomy" id="1797729"/>
    <lineage>
        <taxon>Bacteria</taxon>
        <taxon>Candidatus Curtissiibacteriota</taxon>
    </lineage>
</organism>
<comment type="caution">
    <text evidence="3">The sequence shown here is derived from an EMBL/GenBank/DDBJ whole genome shotgun (WGS) entry which is preliminary data.</text>
</comment>
<dbReference type="PROSITE" id="PS51903">
    <property type="entry name" value="CLP_R"/>
    <property type="match status" value="1"/>
</dbReference>
<gene>
    <name evidence="3" type="ORF">A3A60_03690</name>
</gene>
<dbReference type="Pfam" id="PF02861">
    <property type="entry name" value="Clp_N"/>
    <property type="match status" value="1"/>
</dbReference>
<evidence type="ECO:0000259" key="2">
    <source>
        <dbReference type="PROSITE" id="PS51903"/>
    </source>
</evidence>
<evidence type="ECO:0000313" key="4">
    <source>
        <dbReference type="Proteomes" id="UP000179227"/>
    </source>
</evidence>
<dbReference type="SUPFAM" id="SSF81923">
    <property type="entry name" value="Double Clp-N motif"/>
    <property type="match status" value="1"/>
</dbReference>
<evidence type="ECO:0000313" key="3">
    <source>
        <dbReference type="EMBL" id="OGE08190.1"/>
    </source>
</evidence>
<dbReference type="InterPro" id="IPR004176">
    <property type="entry name" value="Clp_R_N"/>
</dbReference>
<sequence length="210" mass="24104">MVQEAIQTEIPLEERYDLSKEARKLLELSRAEAVGLDSPQVNSEHLLLACASDRDIAVFLNNFTLTRDKLLARIKSIVEGVNPQPKKIGKVSFSEEIDQVLSLAEEHRKRECVQDITKFHLLIGLVQEGDGIPASILDSHGILYEQLMKKYYEDQLQSLDQQLRMAYQDQDVQEFEKDRLCGMVQNLRHEVSVSRERSKQPVEPPVHRDP</sequence>